<dbReference type="NCBIfam" id="TIGR00756">
    <property type="entry name" value="PPR"/>
    <property type="match status" value="2"/>
</dbReference>
<feature type="repeat" description="PPR" evidence="1">
    <location>
        <begin position="167"/>
        <end position="201"/>
    </location>
</feature>
<reference evidence="3" key="2">
    <citation type="submission" date="2021-09" db="EMBL/GenBank/DDBJ databases">
        <authorList>
            <person name="Jia N."/>
            <person name="Wang J."/>
            <person name="Shi W."/>
            <person name="Du L."/>
            <person name="Sun Y."/>
            <person name="Zhan W."/>
            <person name="Jiang J."/>
            <person name="Wang Q."/>
            <person name="Zhang B."/>
            <person name="Ji P."/>
            <person name="Sakyi L.B."/>
            <person name="Cui X."/>
            <person name="Yuan T."/>
            <person name="Jiang B."/>
            <person name="Yang W."/>
            <person name="Lam T.T.-Y."/>
            <person name="Chang Q."/>
            <person name="Ding S."/>
            <person name="Wang X."/>
            <person name="Zhu J."/>
            <person name="Ruan X."/>
            <person name="Zhao L."/>
            <person name="Wei J."/>
            <person name="Que T."/>
            <person name="Du C."/>
            <person name="Cheng J."/>
            <person name="Dai P."/>
            <person name="Han X."/>
            <person name="Huang E."/>
            <person name="Gao Y."/>
            <person name="Liu J."/>
            <person name="Shao H."/>
            <person name="Ye R."/>
            <person name="Li L."/>
            <person name="Wei W."/>
            <person name="Wang X."/>
            <person name="Wang C."/>
            <person name="Huo Q."/>
            <person name="Li W."/>
            <person name="Guo W."/>
            <person name="Chen H."/>
            <person name="Chen S."/>
            <person name="Zhou L."/>
            <person name="Zhou L."/>
            <person name="Ni X."/>
            <person name="Tian J."/>
            <person name="Zhou Y."/>
            <person name="Sheng Y."/>
            <person name="Liu T."/>
            <person name="Pan Y."/>
            <person name="Xia L."/>
            <person name="Li J."/>
            <person name="Zhao F."/>
            <person name="Cao W."/>
        </authorList>
    </citation>
    <scope>NUCLEOTIDE SEQUENCE</scope>
    <source>
        <strain evidence="3">Rmic-2018</strain>
        <tissue evidence="3">Larvae</tissue>
    </source>
</reference>
<evidence type="ECO:0000313" key="4">
    <source>
        <dbReference type="Proteomes" id="UP000821866"/>
    </source>
</evidence>
<dbReference type="VEuPathDB" id="VectorBase:LOC119180277"/>
<organism evidence="3 4">
    <name type="scientific">Rhipicephalus microplus</name>
    <name type="common">Cattle tick</name>
    <name type="synonym">Boophilus microplus</name>
    <dbReference type="NCBI Taxonomy" id="6941"/>
    <lineage>
        <taxon>Eukaryota</taxon>
        <taxon>Metazoa</taxon>
        <taxon>Ecdysozoa</taxon>
        <taxon>Arthropoda</taxon>
        <taxon>Chelicerata</taxon>
        <taxon>Arachnida</taxon>
        <taxon>Acari</taxon>
        <taxon>Parasitiformes</taxon>
        <taxon>Ixodida</taxon>
        <taxon>Ixodoidea</taxon>
        <taxon>Ixodidae</taxon>
        <taxon>Rhipicephalinae</taxon>
        <taxon>Rhipicephalus</taxon>
        <taxon>Boophilus</taxon>
    </lineage>
</organism>
<dbReference type="GO" id="GO:0042780">
    <property type="term" value="P:tRNA 3'-end processing"/>
    <property type="evidence" value="ECO:0007669"/>
    <property type="project" value="TreeGrafter"/>
</dbReference>
<keyword evidence="4" id="KW-1185">Reference proteome</keyword>
<gene>
    <name evidence="3" type="ORF">HPB51_009961</name>
</gene>
<dbReference type="PANTHER" id="PTHR24014:SF6">
    <property type="entry name" value="PENTATRICOPEPTIDE REPEAT-CONTAINING PROTEIN 1, MITOCHONDRIAL"/>
    <property type="match status" value="1"/>
</dbReference>
<dbReference type="InterPro" id="IPR002885">
    <property type="entry name" value="PPR_rpt"/>
</dbReference>
<dbReference type="Gene3D" id="1.25.40.10">
    <property type="entry name" value="Tetratricopeptide repeat domain"/>
    <property type="match status" value="3"/>
</dbReference>
<dbReference type="PROSITE" id="PS51375">
    <property type="entry name" value="PPR"/>
    <property type="match status" value="2"/>
</dbReference>
<evidence type="ECO:0000256" key="1">
    <source>
        <dbReference type="PROSITE-ProRule" id="PRU00708"/>
    </source>
</evidence>
<proteinExistence type="predicted"/>
<name>A0A9J6ESR0_RHIMP</name>
<feature type="repeat" description="PPR" evidence="1">
    <location>
        <begin position="241"/>
        <end position="275"/>
    </location>
</feature>
<dbReference type="GO" id="GO:0005759">
    <property type="term" value="C:mitochondrial matrix"/>
    <property type="evidence" value="ECO:0007669"/>
    <property type="project" value="TreeGrafter"/>
</dbReference>
<sequence>MFGSSPCARVCSALVRRFTFELNLAAPHSSARRFCIATEAAHKTRRSPTDDLDCQSSAPPKSGAAMRRRPAASGAATRTQRTRHVSREFPIFEGHDPDTFGTLSDDHRLGAELLPDDEDDVGEATKLKRMSDKKYENDIKQLVLDRKIKEALNLFFEIQKAYDVKPTHVMFTLLIGGCGRVGYTKMAFKLYRRMRDRGLEPTPATLTGLFNSCAESPFSEIGLDKAHKLYEQIKLKNWVPSNLTYHAMIKAFGKCGDLDMAFRVMDEMASAKHAITNETFAFLLMACIANKEAGFSLGLKVMRTMLWKKIRPSMYCYNLFLRTVRECGVGPPEMFQELLESVQSGKNKRIAGKKQSDAVAGNLLRIEARLHPTEAARLTQTEGDGSKPEAAWEAEELVFGKPEETTTSTSLATLPNLLSPSFKHTGEIVGLGEVTEPYHRLLMVGGLKGMMDHFRDMSVRPDAKTFTMLLDCIPNNFDAEVELIAEADKIGAELDVDFFNMLIKRRAFRREKETAKDVLSMITARGLHPDVITFGVLALTVHNKKEGSEFLKIMQATGLTVNEETWGTLVCNACFKGNFWFLLDLMGYARREDILISAAALRAIDKATNRTRRALLRKERGEEVSFLTSAMESGFRQFCLVYEDWLKEVRVDRPRHPWEQYEPENLKKSAAELKAAAVALAAEQT</sequence>
<dbReference type="EMBL" id="JABSTU010000002">
    <property type="protein sequence ID" value="KAH8037406.1"/>
    <property type="molecule type" value="Genomic_DNA"/>
</dbReference>
<protein>
    <submittedName>
        <fullName evidence="3">Uncharacterized protein</fullName>
    </submittedName>
</protein>
<dbReference type="Pfam" id="PF13041">
    <property type="entry name" value="PPR_2"/>
    <property type="match status" value="1"/>
</dbReference>
<dbReference type="GO" id="GO:0000049">
    <property type="term" value="F:tRNA binding"/>
    <property type="evidence" value="ECO:0007669"/>
    <property type="project" value="TreeGrafter"/>
</dbReference>
<evidence type="ECO:0000256" key="2">
    <source>
        <dbReference type="SAM" id="MobiDB-lite"/>
    </source>
</evidence>
<dbReference type="Proteomes" id="UP000821866">
    <property type="component" value="Chromosome 10"/>
</dbReference>
<reference evidence="3" key="1">
    <citation type="journal article" date="2020" name="Cell">
        <title>Large-Scale Comparative Analyses of Tick Genomes Elucidate Their Genetic Diversity and Vector Capacities.</title>
        <authorList>
            <consortium name="Tick Genome and Microbiome Consortium (TIGMIC)"/>
            <person name="Jia N."/>
            <person name="Wang J."/>
            <person name="Shi W."/>
            <person name="Du L."/>
            <person name="Sun Y."/>
            <person name="Zhan W."/>
            <person name="Jiang J.F."/>
            <person name="Wang Q."/>
            <person name="Zhang B."/>
            <person name="Ji P."/>
            <person name="Bell-Sakyi L."/>
            <person name="Cui X.M."/>
            <person name="Yuan T.T."/>
            <person name="Jiang B.G."/>
            <person name="Yang W.F."/>
            <person name="Lam T.T."/>
            <person name="Chang Q.C."/>
            <person name="Ding S.J."/>
            <person name="Wang X.J."/>
            <person name="Zhu J.G."/>
            <person name="Ruan X.D."/>
            <person name="Zhao L."/>
            <person name="Wei J.T."/>
            <person name="Ye R.Z."/>
            <person name="Que T.C."/>
            <person name="Du C.H."/>
            <person name="Zhou Y.H."/>
            <person name="Cheng J.X."/>
            <person name="Dai P.F."/>
            <person name="Guo W.B."/>
            <person name="Han X.H."/>
            <person name="Huang E.J."/>
            <person name="Li L.F."/>
            <person name="Wei W."/>
            <person name="Gao Y.C."/>
            <person name="Liu J.Z."/>
            <person name="Shao H.Z."/>
            <person name="Wang X."/>
            <person name="Wang C.C."/>
            <person name="Yang T.C."/>
            <person name="Huo Q.B."/>
            <person name="Li W."/>
            <person name="Chen H.Y."/>
            <person name="Chen S.E."/>
            <person name="Zhou L.G."/>
            <person name="Ni X.B."/>
            <person name="Tian J.H."/>
            <person name="Sheng Y."/>
            <person name="Liu T."/>
            <person name="Pan Y.S."/>
            <person name="Xia L.Y."/>
            <person name="Li J."/>
            <person name="Zhao F."/>
            <person name="Cao W.C."/>
        </authorList>
    </citation>
    <scope>NUCLEOTIDE SEQUENCE</scope>
    <source>
        <strain evidence="3">Rmic-2018</strain>
    </source>
</reference>
<feature type="region of interest" description="Disordered" evidence="2">
    <location>
        <begin position="45"/>
        <end position="100"/>
    </location>
</feature>
<dbReference type="InterPro" id="IPR011990">
    <property type="entry name" value="TPR-like_helical_dom_sf"/>
</dbReference>
<dbReference type="PANTHER" id="PTHR24014">
    <property type="entry name" value="2-OXOGLUTARATE AND IRON-DEPENDENT OXYGENASE DOMAIN-CONTAINING PROTEIN 2"/>
    <property type="match status" value="1"/>
</dbReference>
<dbReference type="AlphaFoldDB" id="A0A9J6ESR0"/>
<dbReference type="Pfam" id="PF01535">
    <property type="entry name" value="PPR"/>
    <property type="match status" value="1"/>
</dbReference>
<accession>A0A9J6ESR0</accession>
<evidence type="ECO:0000313" key="3">
    <source>
        <dbReference type="EMBL" id="KAH8037406.1"/>
    </source>
</evidence>
<comment type="caution">
    <text evidence="3">The sequence shown here is derived from an EMBL/GenBank/DDBJ whole genome shotgun (WGS) entry which is preliminary data.</text>
</comment>